<evidence type="ECO:0000313" key="2">
    <source>
        <dbReference type="Proteomes" id="UP000293045"/>
    </source>
</evidence>
<comment type="caution">
    <text evidence="1">The sequence shown here is derived from an EMBL/GenBank/DDBJ whole genome shotgun (WGS) entry which is preliminary data.</text>
</comment>
<reference evidence="1 2" key="1">
    <citation type="submission" date="2017-12" db="EMBL/GenBank/DDBJ databases">
        <authorList>
            <person name="Pombert J.-F."/>
            <person name="Haag K.L."/>
            <person name="Ebert D."/>
        </authorList>
    </citation>
    <scope>NUCLEOTIDE SEQUENCE [LARGE SCALE GENOMIC DNA]</scope>
    <source>
        <strain evidence="1">IL-BN-2</strain>
    </source>
</reference>
<accession>A0A4Q9LIU0</accession>
<organism evidence="1 2">
    <name type="scientific">Hamiltosporidium magnivora</name>
    <dbReference type="NCBI Taxonomy" id="148818"/>
    <lineage>
        <taxon>Eukaryota</taxon>
        <taxon>Fungi</taxon>
        <taxon>Fungi incertae sedis</taxon>
        <taxon>Microsporidia</taxon>
        <taxon>Dubosqiidae</taxon>
        <taxon>Hamiltosporidium</taxon>
    </lineage>
</organism>
<proteinExistence type="predicted"/>
<protein>
    <submittedName>
        <fullName evidence="1">Uncharacterized protein</fullName>
    </submittedName>
</protein>
<dbReference type="EMBL" id="PIXR01000226">
    <property type="protein sequence ID" value="TBU08098.1"/>
    <property type="molecule type" value="Genomic_DNA"/>
</dbReference>
<dbReference type="Proteomes" id="UP000293045">
    <property type="component" value="Unassembled WGS sequence"/>
</dbReference>
<name>A0A4Q9LIU0_9MICR</name>
<gene>
    <name evidence="1" type="ORF">CWI39_0226p0030</name>
</gene>
<sequence>MHEEPTLPLKQASNDEECVKHLKTKNIPLVITGRTMYGEPMINISEELDLEEETVGIKRFQKSIKPKKHSNSEIY</sequence>
<evidence type="ECO:0000313" key="1">
    <source>
        <dbReference type="EMBL" id="TBU08098.1"/>
    </source>
</evidence>
<dbReference type="VEuPathDB" id="MicrosporidiaDB:CWI39_0226p0030"/>
<dbReference type="AlphaFoldDB" id="A0A4Q9LIU0"/>